<dbReference type="GO" id="GO:0006310">
    <property type="term" value="P:DNA recombination"/>
    <property type="evidence" value="ECO:0007669"/>
    <property type="project" value="UniProtKB-KW"/>
</dbReference>
<keyword evidence="8" id="KW-0227">DNA damage</keyword>
<protein>
    <recommendedName>
        <fullName evidence="5">ATP-dependent DNA helicase II subunit 2</fullName>
        <ecNumber evidence="4">3.6.4.12</ecNumber>
    </recommendedName>
    <alternativeName>
        <fullName evidence="17">ATP-dependent DNA helicase II subunit Ku80</fullName>
    </alternativeName>
</protein>
<dbReference type="Pfam" id="PF08785">
    <property type="entry name" value="Ku_PK_bind"/>
    <property type="match status" value="1"/>
</dbReference>
<dbReference type="AlphaFoldDB" id="A0A165S534"/>
<dbReference type="Gene3D" id="2.40.290.10">
    <property type="match status" value="1"/>
</dbReference>
<dbReference type="GO" id="GO:0003690">
    <property type="term" value="F:double-stranded DNA binding"/>
    <property type="evidence" value="ECO:0007669"/>
    <property type="project" value="TreeGrafter"/>
</dbReference>
<gene>
    <name evidence="20" type="ORF">NEOLEDRAFT_1134736</name>
</gene>
<evidence type="ECO:0000259" key="19">
    <source>
        <dbReference type="PROSITE" id="PS50234"/>
    </source>
</evidence>
<evidence type="ECO:0000256" key="17">
    <source>
        <dbReference type="ARBA" id="ARBA00031847"/>
    </source>
</evidence>
<dbReference type="GO" id="GO:0003684">
    <property type="term" value="F:damaged DNA binding"/>
    <property type="evidence" value="ECO:0007669"/>
    <property type="project" value="InterPro"/>
</dbReference>
<dbReference type="SUPFAM" id="SSF53300">
    <property type="entry name" value="vWA-like"/>
    <property type="match status" value="1"/>
</dbReference>
<dbReference type="Gene3D" id="3.40.50.410">
    <property type="entry name" value="von Willebrand factor, type A domain"/>
    <property type="match status" value="1"/>
</dbReference>
<evidence type="ECO:0000256" key="10">
    <source>
        <dbReference type="ARBA" id="ARBA00022806"/>
    </source>
</evidence>
<evidence type="ECO:0000256" key="13">
    <source>
        <dbReference type="ARBA" id="ARBA00023125"/>
    </source>
</evidence>
<keyword evidence="6" id="KW-0158">Chromosome</keyword>
<dbReference type="InParanoid" id="A0A165S534"/>
<comment type="similarity">
    <text evidence="3">Belongs to the ku80 family.</text>
</comment>
<sequence>MPAERAGYTVTMFLVDVSASMGKTRTVDLPDALNGEPRTAEMTNLEWALQFVKLKIQEMIYHGRKTEQCGVILFGAAETKNMINDRSGGYDHVLNYIDINPPNASTLAKLSELQPSEEIGDPIDALVVGIETQRTYLANKKTWTKKIVLLTDGENPIEVEDWETIVEKMNTLEISLTIVGVDFDDDELPFHEENKSTIKRANETFFHQFTAELENGVAGTCALAIQEISRPDVKTVKSTLMSSILRLGDVDTRSDEAIEVVVKYSKCTAITRPKSFKKFGKRQLPHGEQTDPESNLWVELKMQTKYVLEEEDEDSDVEMKDGEDGSEDTKVEKGDGKKEPEALDKETLQRGFKYGSTYVLCPDGSFPKLDTRKGIDIAGFFKAKNFRRDHPMGEVYYVWADPNQPQQQVALSSIVQVMDKEGVMAIARWVNKDGAEPKMGVLCPSVFEKVDCLLWVQMPFADDVRKYTFASLETLVTKNGEQILKHPYLPTKEQMDAMDNFVDAMDLMEAGEKDEEGNRSPWFDTRLSYNPALHRVKQALFHGAVVSDLNTNPLPPPHPELLKYFTPPKRVLKRARSTIEDCKTAFDVKQVPKKVARQRKDGHVRAPDEDEDMLLLDKIPPRTQSQLRASASAQRLPVKDGSGSETEDDEELLLDQGAKPSKELPTSGPEPGRIVGRTQPLEDFRRNLVSGDLVSKAVEDLGWVVRDIVLKPFASRRTEELLQCLRELREVCLKEDEIDAWNEWAFRYLSLSLVSCH</sequence>
<evidence type="ECO:0000256" key="6">
    <source>
        <dbReference type="ARBA" id="ARBA00022454"/>
    </source>
</evidence>
<feature type="domain" description="VWFA" evidence="19">
    <location>
        <begin position="10"/>
        <end position="228"/>
    </location>
</feature>
<reference evidence="20 21" key="1">
    <citation type="journal article" date="2016" name="Mol. Biol. Evol.">
        <title>Comparative Genomics of Early-Diverging Mushroom-Forming Fungi Provides Insights into the Origins of Lignocellulose Decay Capabilities.</title>
        <authorList>
            <person name="Nagy L.G."/>
            <person name="Riley R."/>
            <person name="Tritt A."/>
            <person name="Adam C."/>
            <person name="Daum C."/>
            <person name="Floudas D."/>
            <person name="Sun H."/>
            <person name="Yadav J.S."/>
            <person name="Pangilinan J."/>
            <person name="Larsson K.H."/>
            <person name="Matsuura K."/>
            <person name="Barry K."/>
            <person name="Labutti K."/>
            <person name="Kuo R."/>
            <person name="Ohm R.A."/>
            <person name="Bhattacharya S.S."/>
            <person name="Shirouzu T."/>
            <person name="Yoshinaga Y."/>
            <person name="Martin F.M."/>
            <person name="Grigoriev I.V."/>
            <person name="Hibbett D.S."/>
        </authorList>
    </citation>
    <scope>NUCLEOTIDE SEQUENCE [LARGE SCALE GENOMIC DNA]</scope>
    <source>
        <strain evidence="20 21">HHB14362 ss-1</strain>
    </source>
</reference>
<keyword evidence="12" id="KW-0779">Telomere</keyword>
<dbReference type="InterPro" id="IPR005161">
    <property type="entry name" value="Ku_N"/>
</dbReference>
<dbReference type="Proteomes" id="UP000076761">
    <property type="component" value="Unassembled WGS sequence"/>
</dbReference>
<dbReference type="InterPro" id="IPR036465">
    <property type="entry name" value="vWFA_dom_sf"/>
</dbReference>
<dbReference type="CDD" id="cd00873">
    <property type="entry name" value="KU80"/>
    <property type="match status" value="1"/>
</dbReference>
<dbReference type="SMART" id="SM00559">
    <property type="entry name" value="Ku78"/>
    <property type="match status" value="1"/>
</dbReference>
<dbReference type="InterPro" id="IPR016194">
    <property type="entry name" value="SPOC-like_C_dom_sf"/>
</dbReference>
<dbReference type="GO" id="GO:0003678">
    <property type="term" value="F:DNA helicase activity"/>
    <property type="evidence" value="ECO:0007669"/>
    <property type="project" value="UniProtKB-EC"/>
</dbReference>
<dbReference type="InterPro" id="IPR006164">
    <property type="entry name" value="DNA_bd_Ku70/Ku80"/>
</dbReference>
<evidence type="ECO:0000256" key="15">
    <source>
        <dbReference type="ARBA" id="ARBA00023204"/>
    </source>
</evidence>
<keyword evidence="16" id="KW-0539">Nucleus</keyword>
<dbReference type="FunFam" id="1.10.1600.10:FF:000002">
    <property type="entry name" value="X-ray repair cross-complementing protein 5"/>
    <property type="match status" value="1"/>
</dbReference>
<evidence type="ECO:0000313" key="21">
    <source>
        <dbReference type="Proteomes" id="UP000076761"/>
    </source>
</evidence>
<evidence type="ECO:0000256" key="1">
    <source>
        <dbReference type="ARBA" id="ARBA00004123"/>
    </source>
</evidence>
<dbReference type="PANTHER" id="PTHR12604">
    <property type="entry name" value="KU AUTOANTIGEN DNA HELICASE"/>
    <property type="match status" value="1"/>
</dbReference>
<dbReference type="STRING" id="1314782.A0A165S534"/>
<feature type="compositionally biased region" description="Polar residues" evidence="18">
    <location>
        <begin position="622"/>
        <end position="633"/>
    </location>
</feature>
<dbReference type="Gene3D" id="1.10.1600.10">
    <property type="match status" value="1"/>
</dbReference>
<feature type="region of interest" description="Disordered" evidence="18">
    <location>
        <begin position="593"/>
        <end position="678"/>
    </location>
</feature>
<keyword evidence="13" id="KW-0238">DNA-binding</keyword>
<dbReference type="InterPro" id="IPR014893">
    <property type="entry name" value="Ku_PK_bind"/>
</dbReference>
<keyword evidence="9" id="KW-0378">Hydrolase</keyword>
<evidence type="ECO:0000256" key="8">
    <source>
        <dbReference type="ARBA" id="ARBA00022763"/>
    </source>
</evidence>
<keyword evidence="14" id="KW-0233">DNA recombination</keyword>
<dbReference type="OrthoDB" id="30826at2759"/>
<dbReference type="PANTHER" id="PTHR12604:SF4">
    <property type="entry name" value="X-RAY REPAIR CROSS-COMPLEMENTING PROTEIN 5"/>
    <property type="match status" value="1"/>
</dbReference>
<feature type="region of interest" description="Disordered" evidence="18">
    <location>
        <begin position="309"/>
        <end position="344"/>
    </location>
</feature>
<dbReference type="FunCoup" id="A0A165S534">
    <property type="interactions" value="445"/>
</dbReference>
<dbReference type="GO" id="GO:0005524">
    <property type="term" value="F:ATP binding"/>
    <property type="evidence" value="ECO:0007669"/>
    <property type="project" value="UniProtKB-KW"/>
</dbReference>
<evidence type="ECO:0000313" key="20">
    <source>
        <dbReference type="EMBL" id="KZT24684.1"/>
    </source>
</evidence>
<dbReference type="GO" id="GO:0006303">
    <property type="term" value="P:double-strand break repair via nonhomologous end joining"/>
    <property type="evidence" value="ECO:0007669"/>
    <property type="project" value="InterPro"/>
</dbReference>
<evidence type="ECO:0000256" key="14">
    <source>
        <dbReference type="ARBA" id="ARBA00023172"/>
    </source>
</evidence>
<evidence type="ECO:0000256" key="3">
    <source>
        <dbReference type="ARBA" id="ARBA00007726"/>
    </source>
</evidence>
<dbReference type="EMBL" id="KV425576">
    <property type="protein sequence ID" value="KZT24684.1"/>
    <property type="molecule type" value="Genomic_DNA"/>
</dbReference>
<dbReference type="Pfam" id="PF03731">
    <property type="entry name" value="Ku_N"/>
    <property type="match status" value="1"/>
</dbReference>
<accession>A0A165S534</accession>
<evidence type="ECO:0000256" key="7">
    <source>
        <dbReference type="ARBA" id="ARBA00022741"/>
    </source>
</evidence>
<keyword evidence="10" id="KW-0347">Helicase</keyword>
<dbReference type="PROSITE" id="PS50234">
    <property type="entry name" value="VWFA"/>
    <property type="match status" value="1"/>
</dbReference>
<dbReference type="GO" id="GO:0043564">
    <property type="term" value="C:Ku70:Ku80 complex"/>
    <property type="evidence" value="ECO:0007669"/>
    <property type="project" value="InterPro"/>
</dbReference>
<feature type="compositionally biased region" description="Basic and acidic residues" evidence="18">
    <location>
        <begin position="317"/>
        <end position="344"/>
    </location>
</feature>
<name>A0A165S534_9AGAM</name>
<dbReference type="EC" id="3.6.4.12" evidence="4"/>
<dbReference type="GO" id="GO:0000723">
    <property type="term" value="P:telomere maintenance"/>
    <property type="evidence" value="ECO:0007669"/>
    <property type="project" value="InterPro"/>
</dbReference>
<evidence type="ECO:0000256" key="18">
    <source>
        <dbReference type="SAM" id="MobiDB-lite"/>
    </source>
</evidence>
<evidence type="ECO:0000256" key="5">
    <source>
        <dbReference type="ARBA" id="ARBA00021792"/>
    </source>
</evidence>
<dbReference type="GO" id="GO:0000781">
    <property type="term" value="C:chromosome, telomeric region"/>
    <property type="evidence" value="ECO:0007669"/>
    <property type="project" value="UniProtKB-SubCell"/>
</dbReference>
<dbReference type="InterPro" id="IPR002035">
    <property type="entry name" value="VWF_A"/>
</dbReference>
<keyword evidence="15" id="KW-0234">DNA repair</keyword>
<dbReference type="GO" id="GO:0016787">
    <property type="term" value="F:hydrolase activity"/>
    <property type="evidence" value="ECO:0007669"/>
    <property type="project" value="UniProtKB-KW"/>
</dbReference>
<organism evidence="20 21">
    <name type="scientific">Neolentinus lepideus HHB14362 ss-1</name>
    <dbReference type="NCBI Taxonomy" id="1314782"/>
    <lineage>
        <taxon>Eukaryota</taxon>
        <taxon>Fungi</taxon>
        <taxon>Dikarya</taxon>
        <taxon>Basidiomycota</taxon>
        <taxon>Agaricomycotina</taxon>
        <taxon>Agaricomycetes</taxon>
        <taxon>Gloeophyllales</taxon>
        <taxon>Gloeophyllaceae</taxon>
        <taxon>Neolentinus</taxon>
    </lineage>
</organism>
<dbReference type="Pfam" id="PF02735">
    <property type="entry name" value="Ku"/>
    <property type="match status" value="1"/>
</dbReference>
<evidence type="ECO:0000256" key="4">
    <source>
        <dbReference type="ARBA" id="ARBA00012551"/>
    </source>
</evidence>
<dbReference type="GO" id="GO:0042162">
    <property type="term" value="F:telomeric DNA binding"/>
    <property type="evidence" value="ECO:0007669"/>
    <property type="project" value="InterPro"/>
</dbReference>
<feature type="compositionally biased region" description="Basic and acidic residues" evidence="18">
    <location>
        <begin position="598"/>
        <end position="607"/>
    </location>
</feature>
<keyword evidence="21" id="KW-1185">Reference proteome</keyword>
<dbReference type="FunFam" id="3.40.50.410:FF:000073">
    <property type="entry name" value="ATP-dependent DNA helicase II subunit 2"/>
    <property type="match status" value="1"/>
</dbReference>
<dbReference type="Gene3D" id="1.25.40.240">
    <property type="entry name" value="Ku, C-terminal domain"/>
    <property type="match status" value="1"/>
</dbReference>
<evidence type="ECO:0000256" key="9">
    <source>
        <dbReference type="ARBA" id="ARBA00022801"/>
    </source>
</evidence>
<dbReference type="InterPro" id="IPR036494">
    <property type="entry name" value="Ku_C_sf"/>
</dbReference>
<comment type="subcellular location">
    <subcellularLocation>
        <location evidence="2">Chromosome</location>
        <location evidence="2">Telomere</location>
    </subcellularLocation>
    <subcellularLocation>
        <location evidence="1">Nucleus</location>
    </subcellularLocation>
</comment>
<dbReference type="SUPFAM" id="SSF100939">
    <property type="entry name" value="SPOC domain-like"/>
    <property type="match status" value="1"/>
</dbReference>
<evidence type="ECO:0000256" key="2">
    <source>
        <dbReference type="ARBA" id="ARBA00004574"/>
    </source>
</evidence>
<dbReference type="SUPFAM" id="SSF101420">
    <property type="entry name" value="C-terminal domain of Ku80"/>
    <property type="match status" value="1"/>
</dbReference>
<keyword evidence="7" id="KW-0547">Nucleotide-binding</keyword>
<evidence type="ECO:0000256" key="11">
    <source>
        <dbReference type="ARBA" id="ARBA00022840"/>
    </source>
</evidence>
<keyword evidence="11" id="KW-0067">ATP-binding</keyword>
<evidence type="ECO:0000256" key="16">
    <source>
        <dbReference type="ARBA" id="ARBA00023242"/>
    </source>
</evidence>
<proteinExistence type="inferred from homology"/>
<dbReference type="InterPro" id="IPR024193">
    <property type="entry name" value="Ku80"/>
</dbReference>
<evidence type="ECO:0000256" key="12">
    <source>
        <dbReference type="ARBA" id="ARBA00022895"/>
    </source>
</evidence>